<gene>
    <name evidence="2" type="ORF">CPB84DRAFT_1406230</name>
</gene>
<feature type="compositionally biased region" description="Low complexity" evidence="1">
    <location>
        <begin position="171"/>
        <end position="185"/>
    </location>
</feature>
<accession>A0A9P5NIF7</accession>
<evidence type="ECO:0000313" key="2">
    <source>
        <dbReference type="EMBL" id="KAF8889985.1"/>
    </source>
</evidence>
<feature type="compositionally biased region" description="Polar residues" evidence="1">
    <location>
        <begin position="380"/>
        <end position="395"/>
    </location>
</feature>
<feature type="region of interest" description="Disordered" evidence="1">
    <location>
        <begin position="156"/>
        <end position="197"/>
    </location>
</feature>
<sequence length="446" mass="47599">MTTDGRPRYTRQSSSPAIAAMSSRHNAPNQVQSHWPTRVASVESLQFTALPSAHPTASASTSNLLKKRHSSYALSSAATPMTMDRTVSLPVPPLPDLPLPLASRVPMPAHQQPSRPPRNPARIPAPLSLYSTSQTSLVSTGANGITIVQSASIHPPLPYRRSKVNKGSRPSTAESTSTNASASISIRERSAISQDRQDITPWEFQSLREEKVSFEGEKHAVRTPLSATATSPTAASLKSRASSVGTSTTGPIEEVTPWELYPIPPSPRQYQQPAGAGKGAPSITSRSSSSSNSNSKKSREARSNSTSNNSLSNINSLPTPTPYALGFASASSSHLSYVSSSPYPSAPPSASSGAGFNVGPSTPLSSQAPTQKERTFLPHSPSTSTLGSATSSNFNLRLHHSQSHPNPTHSSHPHPHPLIPYTPIHRTHRSKWSLLPSARARVQWRM</sequence>
<feature type="region of interest" description="Disordered" evidence="1">
    <location>
        <begin position="215"/>
        <end position="315"/>
    </location>
</feature>
<evidence type="ECO:0000313" key="3">
    <source>
        <dbReference type="Proteomes" id="UP000724874"/>
    </source>
</evidence>
<feature type="compositionally biased region" description="Low complexity" evidence="1">
    <location>
        <begin position="223"/>
        <end position="239"/>
    </location>
</feature>
<dbReference type="AlphaFoldDB" id="A0A9P5NIF7"/>
<dbReference type="EMBL" id="JADNYJ010000077">
    <property type="protein sequence ID" value="KAF8889985.1"/>
    <property type="molecule type" value="Genomic_DNA"/>
</dbReference>
<proteinExistence type="predicted"/>
<reference evidence="2" key="1">
    <citation type="submission" date="2020-11" db="EMBL/GenBank/DDBJ databases">
        <authorList>
            <consortium name="DOE Joint Genome Institute"/>
            <person name="Ahrendt S."/>
            <person name="Riley R."/>
            <person name="Andreopoulos W."/>
            <person name="LaButti K."/>
            <person name="Pangilinan J."/>
            <person name="Ruiz-duenas F.J."/>
            <person name="Barrasa J.M."/>
            <person name="Sanchez-Garcia M."/>
            <person name="Camarero S."/>
            <person name="Miyauchi S."/>
            <person name="Serrano A."/>
            <person name="Linde D."/>
            <person name="Babiker R."/>
            <person name="Drula E."/>
            <person name="Ayuso-Fernandez I."/>
            <person name="Pacheco R."/>
            <person name="Padilla G."/>
            <person name="Ferreira P."/>
            <person name="Barriuso J."/>
            <person name="Kellner H."/>
            <person name="Castanera R."/>
            <person name="Alfaro M."/>
            <person name="Ramirez L."/>
            <person name="Pisabarro A.G."/>
            <person name="Kuo A."/>
            <person name="Tritt A."/>
            <person name="Lipzen A."/>
            <person name="He G."/>
            <person name="Yan M."/>
            <person name="Ng V."/>
            <person name="Cullen D."/>
            <person name="Martin F."/>
            <person name="Rosso M.-N."/>
            <person name="Henrissat B."/>
            <person name="Hibbett D."/>
            <person name="Martinez A.T."/>
            <person name="Grigoriev I.V."/>
        </authorList>
    </citation>
    <scope>NUCLEOTIDE SEQUENCE</scope>
    <source>
        <strain evidence="2">AH 44721</strain>
    </source>
</reference>
<feature type="compositionally biased region" description="Polar residues" evidence="1">
    <location>
        <begin position="240"/>
        <end position="250"/>
    </location>
</feature>
<organism evidence="2 3">
    <name type="scientific">Gymnopilus junonius</name>
    <name type="common">Spectacular rustgill mushroom</name>
    <name type="synonym">Gymnopilus spectabilis subsp. junonius</name>
    <dbReference type="NCBI Taxonomy" id="109634"/>
    <lineage>
        <taxon>Eukaryota</taxon>
        <taxon>Fungi</taxon>
        <taxon>Dikarya</taxon>
        <taxon>Basidiomycota</taxon>
        <taxon>Agaricomycotina</taxon>
        <taxon>Agaricomycetes</taxon>
        <taxon>Agaricomycetidae</taxon>
        <taxon>Agaricales</taxon>
        <taxon>Agaricineae</taxon>
        <taxon>Hymenogastraceae</taxon>
        <taxon>Gymnopilus</taxon>
    </lineage>
</organism>
<feature type="compositionally biased region" description="Polar residues" evidence="1">
    <location>
        <begin position="23"/>
        <end position="35"/>
    </location>
</feature>
<feature type="compositionally biased region" description="Basic and acidic residues" evidence="1">
    <location>
        <begin position="186"/>
        <end position="197"/>
    </location>
</feature>
<comment type="caution">
    <text evidence="2">The sequence shown here is derived from an EMBL/GenBank/DDBJ whole genome shotgun (WGS) entry which is preliminary data.</text>
</comment>
<feature type="compositionally biased region" description="Low complexity" evidence="1">
    <location>
        <begin position="336"/>
        <end position="352"/>
    </location>
</feature>
<evidence type="ECO:0000256" key="1">
    <source>
        <dbReference type="SAM" id="MobiDB-lite"/>
    </source>
</evidence>
<dbReference type="Proteomes" id="UP000724874">
    <property type="component" value="Unassembled WGS sequence"/>
</dbReference>
<feature type="region of interest" description="Disordered" evidence="1">
    <location>
        <begin position="336"/>
        <end position="423"/>
    </location>
</feature>
<feature type="compositionally biased region" description="Polar residues" evidence="1">
    <location>
        <begin position="359"/>
        <end position="370"/>
    </location>
</feature>
<feature type="compositionally biased region" description="Low complexity" evidence="1">
    <location>
        <begin position="303"/>
        <end position="315"/>
    </location>
</feature>
<keyword evidence="3" id="KW-1185">Reference proteome</keyword>
<feature type="compositionally biased region" description="Low complexity" evidence="1">
    <location>
        <begin position="285"/>
        <end position="295"/>
    </location>
</feature>
<feature type="region of interest" description="Disordered" evidence="1">
    <location>
        <begin position="1"/>
        <end position="37"/>
    </location>
</feature>
<protein>
    <submittedName>
        <fullName evidence="2">Uncharacterized protein</fullName>
    </submittedName>
</protein>
<name>A0A9P5NIF7_GYMJU</name>